<organism evidence="1 2">
    <name type="scientific">Musa troglodytarum</name>
    <name type="common">fe'i banana</name>
    <dbReference type="NCBI Taxonomy" id="320322"/>
    <lineage>
        <taxon>Eukaryota</taxon>
        <taxon>Viridiplantae</taxon>
        <taxon>Streptophyta</taxon>
        <taxon>Embryophyta</taxon>
        <taxon>Tracheophyta</taxon>
        <taxon>Spermatophyta</taxon>
        <taxon>Magnoliopsida</taxon>
        <taxon>Liliopsida</taxon>
        <taxon>Zingiberales</taxon>
        <taxon>Musaceae</taxon>
        <taxon>Musa</taxon>
    </lineage>
</organism>
<dbReference type="EMBL" id="CP097503">
    <property type="protein sequence ID" value="URD77354.1"/>
    <property type="molecule type" value="Genomic_DNA"/>
</dbReference>
<gene>
    <name evidence="1" type="ORF">MUK42_16820</name>
</gene>
<name>A0A9E7JDU3_9LILI</name>
<evidence type="ECO:0000313" key="1">
    <source>
        <dbReference type="EMBL" id="URD77354.1"/>
    </source>
</evidence>
<reference evidence="1" key="1">
    <citation type="submission" date="2022-05" db="EMBL/GenBank/DDBJ databases">
        <title>The Musa troglodytarum L. genome provides insights into the mechanism of non-climacteric behaviour and enrichment of carotenoids.</title>
        <authorList>
            <person name="Wang J."/>
        </authorList>
    </citation>
    <scope>NUCLEOTIDE SEQUENCE</scope>
    <source>
        <tissue evidence="1">Leaf</tissue>
    </source>
</reference>
<keyword evidence="2" id="KW-1185">Reference proteome</keyword>
<dbReference type="AlphaFoldDB" id="A0A9E7JDU3"/>
<protein>
    <submittedName>
        <fullName evidence="1">Uncharacterized protein</fullName>
    </submittedName>
</protein>
<accession>A0A9E7JDU3</accession>
<proteinExistence type="predicted"/>
<sequence length="107" mass="11288">MSSFPLPLLTLTRTLRAPHWFLKKPIVVIFGHDFDVSGGLAPNPSPPPRLPPVAVMMVCFVISVVLLEVGCSSNGIGTTTLDNDGPQVPKMFGLVVVALSIGGHTAK</sequence>
<dbReference type="Proteomes" id="UP001055439">
    <property type="component" value="Chromosome 10"/>
</dbReference>
<evidence type="ECO:0000313" key="2">
    <source>
        <dbReference type="Proteomes" id="UP001055439"/>
    </source>
</evidence>